<sequence>MVALLYFFVAIVNLVSAYKEEQYIREGMLDAVKKGPPVPKVSLQHKIIGQPASHCLTVQTDVVFRSLAESTQGEQTWCDYLCDPVHRPELLCWYQRSDYLDGDSAESKKHPVGVI</sequence>
<evidence type="ECO:0000256" key="1">
    <source>
        <dbReference type="SAM" id="SignalP"/>
    </source>
</evidence>
<feature type="chain" id="PRO_5005292071" evidence="1">
    <location>
        <begin position="18"/>
        <end position="115"/>
    </location>
</feature>
<keyword evidence="3" id="KW-1185">Reference proteome</keyword>
<dbReference type="AlphaFoldDB" id="A0A0J7YMI4"/>
<protein>
    <submittedName>
        <fullName evidence="2">Uncharacterized protein</fullName>
    </submittedName>
</protein>
<gene>
    <name evidence="2" type="ORF">BVRB_042390</name>
</gene>
<evidence type="ECO:0000313" key="2">
    <source>
        <dbReference type="EMBL" id="KMS64814.1"/>
    </source>
</evidence>
<accession>A0A0J7YMI4</accession>
<feature type="signal peptide" evidence="1">
    <location>
        <begin position="1"/>
        <end position="17"/>
    </location>
</feature>
<dbReference type="Gramene" id="KMS64814">
    <property type="protein sequence ID" value="KMS64814"/>
    <property type="gene ID" value="BVRB_042390"/>
</dbReference>
<organism evidence="2 3">
    <name type="scientific">Beta vulgaris subsp. vulgaris</name>
    <name type="common">Beet</name>
    <dbReference type="NCBI Taxonomy" id="3555"/>
    <lineage>
        <taxon>Eukaryota</taxon>
        <taxon>Viridiplantae</taxon>
        <taxon>Streptophyta</taxon>
        <taxon>Embryophyta</taxon>
        <taxon>Tracheophyta</taxon>
        <taxon>Spermatophyta</taxon>
        <taxon>Magnoliopsida</taxon>
        <taxon>eudicotyledons</taxon>
        <taxon>Gunneridae</taxon>
        <taxon>Pentapetalae</taxon>
        <taxon>Caryophyllales</taxon>
        <taxon>Chenopodiaceae</taxon>
        <taxon>Betoideae</taxon>
        <taxon>Beta</taxon>
    </lineage>
</organism>
<name>A0A0J7YMI4_BETVV</name>
<dbReference type="Proteomes" id="UP000035740">
    <property type="component" value="Unassembled WGS sequence"/>
</dbReference>
<reference evidence="2 3" key="1">
    <citation type="journal article" date="2014" name="Nature">
        <title>The genome of the recently domesticated crop plant sugar beet (Beta vulgaris).</title>
        <authorList>
            <person name="Dohm J.C."/>
            <person name="Minoche A.E."/>
            <person name="Holtgrawe D."/>
            <person name="Capella-Gutierrez S."/>
            <person name="Zakrzewski F."/>
            <person name="Tafer H."/>
            <person name="Rupp O."/>
            <person name="Sorensen T.R."/>
            <person name="Stracke R."/>
            <person name="Reinhardt R."/>
            <person name="Goesmann A."/>
            <person name="Kraft T."/>
            <person name="Schulz B."/>
            <person name="Stadler P.F."/>
            <person name="Schmidt T."/>
            <person name="Gabaldon T."/>
            <person name="Lehrach H."/>
            <person name="Weisshaar B."/>
            <person name="Himmelbauer H."/>
        </authorList>
    </citation>
    <scope>NUCLEOTIDE SEQUENCE [LARGE SCALE GENOMIC DNA]</scope>
    <source>
        <tissue evidence="2">Taproot</tissue>
    </source>
</reference>
<proteinExistence type="predicted"/>
<dbReference type="EMBL" id="KQ121686">
    <property type="protein sequence ID" value="KMS64814.1"/>
    <property type="molecule type" value="Genomic_DNA"/>
</dbReference>
<keyword evidence="1" id="KW-0732">Signal</keyword>
<evidence type="ECO:0000313" key="3">
    <source>
        <dbReference type="Proteomes" id="UP000035740"/>
    </source>
</evidence>